<protein>
    <submittedName>
        <fullName evidence="1">Uncharacterized protein</fullName>
    </submittedName>
</protein>
<dbReference type="Proteomes" id="UP000663829">
    <property type="component" value="Unassembled WGS sequence"/>
</dbReference>
<dbReference type="Proteomes" id="UP000681722">
    <property type="component" value="Unassembled WGS sequence"/>
</dbReference>
<accession>A0A816GBF4</accession>
<dbReference type="EMBL" id="CAJOBC010143204">
    <property type="protein sequence ID" value="CAF4652945.1"/>
    <property type="molecule type" value="Genomic_DNA"/>
</dbReference>
<evidence type="ECO:0000313" key="3">
    <source>
        <dbReference type="Proteomes" id="UP000663829"/>
    </source>
</evidence>
<evidence type="ECO:0000313" key="2">
    <source>
        <dbReference type="EMBL" id="CAF4652945.1"/>
    </source>
</evidence>
<feature type="non-terminal residue" evidence="1">
    <location>
        <position position="1"/>
    </location>
</feature>
<keyword evidence="3" id="KW-1185">Reference proteome</keyword>
<comment type="caution">
    <text evidence="1">The sequence shown here is derived from an EMBL/GenBank/DDBJ whole genome shotgun (WGS) entry which is preliminary data.</text>
</comment>
<dbReference type="EMBL" id="CAJNOQ010061955">
    <property type="protein sequence ID" value="CAF1673020.1"/>
    <property type="molecule type" value="Genomic_DNA"/>
</dbReference>
<reference evidence="1" key="1">
    <citation type="submission" date="2021-02" db="EMBL/GenBank/DDBJ databases">
        <authorList>
            <person name="Nowell W R."/>
        </authorList>
    </citation>
    <scope>NUCLEOTIDE SEQUENCE</scope>
</reference>
<evidence type="ECO:0000313" key="1">
    <source>
        <dbReference type="EMBL" id="CAF1673020.1"/>
    </source>
</evidence>
<dbReference type="AlphaFoldDB" id="A0A816GBF4"/>
<organism evidence="1 3">
    <name type="scientific">Didymodactylos carnosus</name>
    <dbReference type="NCBI Taxonomy" id="1234261"/>
    <lineage>
        <taxon>Eukaryota</taxon>
        <taxon>Metazoa</taxon>
        <taxon>Spiralia</taxon>
        <taxon>Gnathifera</taxon>
        <taxon>Rotifera</taxon>
        <taxon>Eurotatoria</taxon>
        <taxon>Bdelloidea</taxon>
        <taxon>Philodinida</taxon>
        <taxon>Philodinidae</taxon>
        <taxon>Didymodactylos</taxon>
    </lineage>
</organism>
<gene>
    <name evidence="1" type="ORF">GPM918_LOCUS46382</name>
    <name evidence="2" type="ORF">SRO942_LOCUS50457</name>
</gene>
<proteinExistence type="predicted"/>
<name>A0A816GBF4_9BILA</name>
<sequence>MKPWTLQLRLRIIPELRRTSIYNDVIKDCHIAAVGADQFESQGASFQGGYDSGLGGHQVSASSFESSSFG</sequence>